<dbReference type="InterPro" id="IPR041474">
    <property type="entry name" value="NicS_C"/>
</dbReference>
<dbReference type="PRINTS" id="PR00455">
    <property type="entry name" value="HTHTETR"/>
</dbReference>
<evidence type="ECO:0000256" key="2">
    <source>
        <dbReference type="PROSITE-ProRule" id="PRU00335"/>
    </source>
</evidence>
<name>A0A2S0RJJ7_9FLAO</name>
<keyword evidence="5" id="KW-1185">Reference proteome</keyword>
<dbReference type="Gene3D" id="1.10.10.60">
    <property type="entry name" value="Homeodomain-like"/>
    <property type="match status" value="1"/>
</dbReference>
<keyword evidence="1 2" id="KW-0238">DNA-binding</keyword>
<dbReference type="PANTHER" id="PTHR30328">
    <property type="entry name" value="TRANSCRIPTIONAL REPRESSOR"/>
    <property type="match status" value="1"/>
</dbReference>
<dbReference type="Pfam" id="PF00440">
    <property type="entry name" value="TetR_N"/>
    <property type="match status" value="1"/>
</dbReference>
<organism evidence="4 5">
    <name type="scientific">Flavobacterium magnum</name>
    <dbReference type="NCBI Taxonomy" id="2162713"/>
    <lineage>
        <taxon>Bacteria</taxon>
        <taxon>Pseudomonadati</taxon>
        <taxon>Bacteroidota</taxon>
        <taxon>Flavobacteriia</taxon>
        <taxon>Flavobacteriales</taxon>
        <taxon>Flavobacteriaceae</taxon>
        <taxon>Flavobacterium</taxon>
    </lineage>
</organism>
<dbReference type="InterPro" id="IPR036271">
    <property type="entry name" value="Tet_transcr_reg_TetR-rel_C_sf"/>
</dbReference>
<evidence type="ECO:0000313" key="4">
    <source>
        <dbReference type="EMBL" id="AWA31450.1"/>
    </source>
</evidence>
<feature type="domain" description="HTH tetR-type" evidence="3">
    <location>
        <begin position="6"/>
        <end position="66"/>
    </location>
</feature>
<dbReference type="OrthoDB" id="9789566at2"/>
<dbReference type="AlphaFoldDB" id="A0A2S0RJJ7"/>
<gene>
    <name evidence="4" type="ORF">HYN48_08910</name>
</gene>
<accession>A0A2S0RJJ7</accession>
<dbReference type="EMBL" id="CP028811">
    <property type="protein sequence ID" value="AWA31450.1"/>
    <property type="molecule type" value="Genomic_DNA"/>
</dbReference>
<dbReference type="InterPro" id="IPR023772">
    <property type="entry name" value="DNA-bd_HTH_TetR-type_CS"/>
</dbReference>
<dbReference type="Proteomes" id="UP000244193">
    <property type="component" value="Chromosome"/>
</dbReference>
<dbReference type="KEGG" id="fmg:HYN48_08910"/>
<dbReference type="PROSITE" id="PS50977">
    <property type="entry name" value="HTH_TETR_2"/>
    <property type="match status" value="1"/>
</dbReference>
<dbReference type="InterPro" id="IPR009057">
    <property type="entry name" value="Homeodomain-like_sf"/>
</dbReference>
<dbReference type="InterPro" id="IPR001647">
    <property type="entry name" value="HTH_TetR"/>
</dbReference>
<dbReference type="RefSeq" id="WP_108373503.1">
    <property type="nucleotide sequence ID" value="NZ_CP028811.1"/>
</dbReference>
<dbReference type="SUPFAM" id="SSF46689">
    <property type="entry name" value="Homeodomain-like"/>
    <property type="match status" value="1"/>
</dbReference>
<dbReference type="Gene3D" id="1.10.357.10">
    <property type="entry name" value="Tetracycline Repressor, domain 2"/>
    <property type="match status" value="1"/>
</dbReference>
<dbReference type="Pfam" id="PF17938">
    <property type="entry name" value="TetR_C_29"/>
    <property type="match status" value="1"/>
</dbReference>
<dbReference type="GO" id="GO:0003677">
    <property type="term" value="F:DNA binding"/>
    <property type="evidence" value="ECO:0007669"/>
    <property type="project" value="UniProtKB-UniRule"/>
</dbReference>
<feature type="DNA-binding region" description="H-T-H motif" evidence="2">
    <location>
        <begin position="29"/>
        <end position="48"/>
    </location>
</feature>
<sequence length="209" mass="24770">MTTDFNDKQMRILQVAEQLFAEKGFDGTSIRNIAREAKINIAMVSYYFGSKEKMLEALIISRISDLKIQLENLIREPLTPIEKVDRLIELYIARMHKNRCIYQIVHFELSNKKREVNLKSFTDVKRKNFEFLREIINEGQEKGVFRKDVNIYLIPPTILGTYFHFRMNRPLYEELLGLDTDESFENYIKNDLCKHIKQTIKALLTNENQ</sequence>
<protein>
    <submittedName>
        <fullName evidence="4">TetR family transcriptional regulator</fullName>
    </submittedName>
</protein>
<proteinExistence type="predicted"/>
<evidence type="ECO:0000313" key="5">
    <source>
        <dbReference type="Proteomes" id="UP000244193"/>
    </source>
</evidence>
<dbReference type="PROSITE" id="PS01081">
    <property type="entry name" value="HTH_TETR_1"/>
    <property type="match status" value="1"/>
</dbReference>
<dbReference type="PANTHER" id="PTHR30328:SF54">
    <property type="entry name" value="HTH-TYPE TRANSCRIPTIONAL REPRESSOR SCO4008"/>
    <property type="match status" value="1"/>
</dbReference>
<evidence type="ECO:0000259" key="3">
    <source>
        <dbReference type="PROSITE" id="PS50977"/>
    </source>
</evidence>
<dbReference type="SUPFAM" id="SSF48498">
    <property type="entry name" value="Tetracyclin repressor-like, C-terminal domain"/>
    <property type="match status" value="1"/>
</dbReference>
<dbReference type="InterPro" id="IPR050109">
    <property type="entry name" value="HTH-type_TetR-like_transc_reg"/>
</dbReference>
<evidence type="ECO:0000256" key="1">
    <source>
        <dbReference type="ARBA" id="ARBA00023125"/>
    </source>
</evidence>
<reference evidence="4 5" key="1">
    <citation type="submission" date="2018-04" db="EMBL/GenBank/DDBJ databases">
        <title>Genome sequencing of Flavobacterium sp. HYN0048.</title>
        <authorList>
            <person name="Yi H."/>
            <person name="Baek C."/>
        </authorList>
    </citation>
    <scope>NUCLEOTIDE SEQUENCE [LARGE SCALE GENOMIC DNA]</scope>
    <source>
        <strain evidence="4 5">HYN0048</strain>
    </source>
</reference>